<proteinExistence type="inferred from homology"/>
<feature type="transmembrane region" description="Helical" evidence="18">
    <location>
        <begin position="200"/>
        <end position="218"/>
    </location>
</feature>
<dbReference type="PROSITE" id="PS00216">
    <property type="entry name" value="SUGAR_TRANSPORT_1"/>
    <property type="match status" value="1"/>
</dbReference>
<comment type="similarity">
    <text evidence="2">Belongs to the major facilitator (TC 2.A.1) superfamily. Organic cation transporter (TC 2.A.1.19) family.</text>
</comment>
<feature type="transmembrane region" description="Helical" evidence="18">
    <location>
        <begin position="459"/>
        <end position="478"/>
    </location>
</feature>
<feature type="domain" description="Major facilitator superfamily (MFS) profile" evidence="19">
    <location>
        <begin position="146"/>
        <end position="572"/>
    </location>
</feature>
<dbReference type="Pfam" id="PF00083">
    <property type="entry name" value="Sugar_tr"/>
    <property type="match status" value="2"/>
</dbReference>
<evidence type="ECO:0000256" key="7">
    <source>
        <dbReference type="ARBA" id="ARBA00022741"/>
    </source>
</evidence>
<feature type="transmembrane region" description="Helical" evidence="18">
    <location>
        <begin position="1215"/>
        <end position="1232"/>
    </location>
</feature>
<feature type="transmembrane region" description="Helical" evidence="18">
    <location>
        <begin position="1267"/>
        <end position="1286"/>
    </location>
</feature>
<keyword evidence="7" id="KW-0547">Nucleotide-binding</keyword>
<evidence type="ECO:0000256" key="13">
    <source>
        <dbReference type="ARBA" id="ARBA00023136"/>
    </source>
</evidence>
<dbReference type="CDD" id="cd17376">
    <property type="entry name" value="MFS_SLC22A4_5_OCTN1_2"/>
    <property type="match status" value="1"/>
</dbReference>
<dbReference type="FunFam" id="1.20.1250.20:FF:000070">
    <property type="entry name" value="Solute carrier family 22 member 5"/>
    <property type="match status" value="1"/>
</dbReference>
<evidence type="ECO:0000256" key="4">
    <source>
        <dbReference type="ARBA" id="ARBA00022448"/>
    </source>
</evidence>
<organism evidence="20">
    <name type="scientific">Lamprotornis superbus</name>
    <dbReference type="NCBI Taxonomy" id="245042"/>
    <lineage>
        <taxon>Eukaryota</taxon>
        <taxon>Metazoa</taxon>
        <taxon>Chordata</taxon>
        <taxon>Craniata</taxon>
        <taxon>Vertebrata</taxon>
        <taxon>Euteleostomi</taxon>
        <taxon>Archelosauria</taxon>
        <taxon>Archosauria</taxon>
        <taxon>Dinosauria</taxon>
        <taxon>Saurischia</taxon>
        <taxon>Theropoda</taxon>
        <taxon>Coelurosauria</taxon>
        <taxon>Aves</taxon>
        <taxon>Neognathae</taxon>
        <taxon>Neoaves</taxon>
        <taxon>Telluraves</taxon>
        <taxon>Australaves</taxon>
        <taxon>Passeriformes</taxon>
        <taxon>Sturnidae</taxon>
        <taxon>Lamprotornis</taxon>
    </lineage>
</organism>
<dbReference type="InterPro" id="IPR005828">
    <property type="entry name" value="MFS_sugar_transport-like"/>
</dbReference>
<feature type="transmembrane region" description="Helical" evidence="18">
    <location>
        <begin position="317"/>
        <end position="335"/>
    </location>
</feature>
<keyword evidence="22" id="KW-1185">Reference proteome</keyword>
<dbReference type="GO" id="GO:0005524">
    <property type="term" value="F:ATP binding"/>
    <property type="evidence" value="ECO:0007669"/>
    <property type="project" value="UniProtKB-KW"/>
</dbReference>
<evidence type="ECO:0000256" key="12">
    <source>
        <dbReference type="ARBA" id="ARBA00023065"/>
    </source>
</evidence>
<evidence type="ECO:0000313" key="20">
    <source>
        <dbReference type="EMBL" id="KAG0116825.1"/>
    </source>
</evidence>
<feature type="transmembrane region" description="Helical" evidence="18">
    <location>
        <begin position="484"/>
        <end position="507"/>
    </location>
</feature>
<dbReference type="GO" id="GO:0016324">
    <property type="term" value="C:apical plasma membrane"/>
    <property type="evidence" value="ECO:0007669"/>
    <property type="project" value="UniProtKB-SubCell"/>
</dbReference>
<evidence type="ECO:0000256" key="5">
    <source>
        <dbReference type="ARBA" id="ARBA00022475"/>
    </source>
</evidence>
<dbReference type="GO" id="GO:0015879">
    <property type="term" value="P:carnitine transport"/>
    <property type="evidence" value="ECO:0007669"/>
    <property type="project" value="InterPro"/>
</dbReference>
<feature type="region of interest" description="Disordered" evidence="17">
    <location>
        <begin position="1"/>
        <end position="53"/>
    </location>
</feature>
<feature type="transmembrane region" description="Helical" evidence="18">
    <location>
        <begin position="230"/>
        <end position="247"/>
    </location>
</feature>
<feature type="transmembrane region" description="Helical" evidence="18">
    <location>
        <begin position="253"/>
        <end position="275"/>
    </location>
</feature>
<dbReference type="GO" id="GO:0009925">
    <property type="term" value="C:basal plasma membrane"/>
    <property type="evidence" value="ECO:0007669"/>
    <property type="project" value="UniProtKB-SubCell"/>
</dbReference>
<evidence type="ECO:0000256" key="16">
    <source>
        <dbReference type="ARBA" id="ARBA00034696"/>
    </source>
</evidence>
<evidence type="ECO:0000313" key="22">
    <source>
        <dbReference type="Proteomes" id="UP000618051"/>
    </source>
</evidence>
<feature type="transmembrane region" description="Helical" evidence="18">
    <location>
        <begin position="1238"/>
        <end position="1260"/>
    </location>
</feature>
<feature type="transmembrane region" description="Helical" evidence="18">
    <location>
        <begin position="857"/>
        <end position="883"/>
    </location>
</feature>
<dbReference type="Proteomes" id="UP000618051">
    <property type="component" value="Unassembled WGS sequence"/>
</dbReference>
<accession>A0A835NLS0</accession>
<feature type="non-terminal residue" evidence="20">
    <location>
        <position position="1593"/>
    </location>
</feature>
<reference evidence="21 22" key="2">
    <citation type="journal article" date="2021" name="J. Hered.">
        <title>Feather Gene Expression Elucidates the Developmental Basis of Plumage Iridescence in African Starlings.</title>
        <authorList>
            <person name="Rubenstein D.R."/>
            <person name="Corvelo A."/>
            <person name="MacManes M.D."/>
            <person name="Maia R."/>
            <person name="Narzisi G."/>
            <person name="Rousaki A."/>
            <person name="Vandenabeele P."/>
            <person name="Shawkey M.D."/>
            <person name="Solomon J."/>
        </authorList>
    </citation>
    <scope>NUCLEOTIDE SEQUENCE [LARGE SCALE GENOMIC DNA]</scope>
    <source>
        <strain evidence="21">SS15</strain>
    </source>
</reference>
<keyword evidence="10 18" id="KW-1133">Transmembrane helix</keyword>
<dbReference type="NCBIfam" id="TIGR00898">
    <property type="entry name" value="2A0119"/>
    <property type="match status" value="1"/>
</dbReference>
<feature type="transmembrane region" description="Helical" evidence="18">
    <location>
        <begin position="926"/>
        <end position="944"/>
    </location>
</feature>
<evidence type="ECO:0000256" key="3">
    <source>
        <dbReference type="ARBA" id="ARBA00011670"/>
    </source>
</evidence>
<dbReference type="EMBL" id="JADDUC010000158">
    <property type="protein sequence ID" value="KAG0116825.1"/>
    <property type="molecule type" value="Genomic_DNA"/>
</dbReference>
<evidence type="ECO:0000256" key="17">
    <source>
        <dbReference type="SAM" id="MobiDB-lite"/>
    </source>
</evidence>
<dbReference type="SUPFAM" id="SSF103473">
    <property type="entry name" value="MFS general substrate transporter"/>
    <property type="match status" value="3"/>
</dbReference>
<dbReference type="OrthoDB" id="3936150at2759"/>
<keyword evidence="9" id="KW-0769">Symport</keyword>
<keyword evidence="15" id="KW-0739">Sodium transport</keyword>
<comment type="subunit">
    <text evidence="3">Interacts with PDZK1.</text>
</comment>
<keyword evidence="8" id="KW-0067">ATP-binding</keyword>
<evidence type="ECO:0000256" key="11">
    <source>
        <dbReference type="ARBA" id="ARBA00023053"/>
    </source>
</evidence>
<name>A0A835NLS0_9PASS</name>
<feature type="transmembrane region" description="Helical" evidence="18">
    <location>
        <begin position="430"/>
        <end position="452"/>
    </location>
</feature>
<dbReference type="Gene3D" id="1.20.1250.20">
    <property type="entry name" value="MFS general substrate transporter like domains"/>
    <property type="match status" value="3"/>
</dbReference>
<comment type="caution">
    <text evidence="20">The sequence shown here is derived from an EMBL/GenBank/DDBJ whole genome shotgun (WGS) entry which is preliminary data.</text>
</comment>
<evidence type="ECO:0000256" key="14">
    <source>
        <dbReference type="ARBA" id="ARBA00023180"/>
    </source>
</evidence>
<feature type="compositionally biased region" description="Gly residues" evidence="17">
    <location>
        <begin position="1"/>
        <end position="11"/>
    </location>
</feature>
<dbReference type="PANTHER" id="PTHR24064">
    <property type="entry name" value="SOLUTE CARRIER FAMILY 22 MEMBER"/>
    <property type="match status" value="1"/>
</dbReference>
<reference evidence="21" key="3">
    <citation type="submission" date="2022-01" db="EMBL/GenBank/DDBJ databases">
        <authorList>
            <person name="Rubenstein D.R."/>
        </authorList>
    </citation>
    <scope>NUCLEOTIDE SEQUENCE</scope>
    <source>
        <strain evidence="21">SS15</strain>
        <tissue evidence="21">Liver</tissue>
    </source>
</reference>
<dbReference type="PROSITE" id="PS50850">
    <property type="entry name" value="MFS"/>
    <property type="match status" value="1"/>
</dbReference>
<evidence type="ECO:0000259" key="19">
    <source>
        <dbReference type="PROSITE" id="PS50850"/>
    </source>
</evidence>
<dbReference type="EMBL" id="JADDUC020000016">
    <property type="protein sequence ID" value="KAI1234057.1"/>
    <property type="molecule type" value="Genomic_DNA"/>
</dbReference>
<feature type="transmembrane region" description="Helical" evidence="18">
    <location>
        <begin position="287"/>
        <end position="311"/>
    </location>
</feature>
<keyword evidence="6 18" id="KW-0812">Transmembrane</keyword>
<protein>
    <submittedName>
        <fullName evidence="20">Solute carrier family 22 member 4</fullName>
    </submittedName>
</protein>
<evidence type="ECO:0000256" key="1">
    <source>
        <dbReference type="ARBA" id="ARBA00004424"/>
    </source>
</evidence>
<evidence type="ECO:0000256" key="2">
    <source>
        <dbReference type="ARBA" id="ARBA00009203"/>
    </source>
</evidence>
<evidence type="ECO:0000256" key="8">
    <source>
        <dbReference type="ARBA" id="ARBA00022840"/>
    </source>
</evidence>
<dbReference type="InterPro" id="IPR005829">
    <property type="entry name" value="Sugar_transporter_CS"/>
</dbReference>
<keyword evidence="4" id="KW-0813">Transport</keyword>
<evidence type="ECO:0000256" key="9">
    <source>
        <dbReference type="ARBA" id="ARBA00022847"/>
    </source>
</evidence>
<evidence type="ECO:0000256" key="10">
    <source>
        <dbReference type="ARBA" id="ARBA00022989"/>
    </source>
</evidence>
<keyword evidence="5" id="KW-1003">Cell membrane</keyword>
<gene>
    <name evidence="21" type="ORF">IHE44_0003767</name>
    <name evidence="20" type="ORF">IHE44_003473</name>
</gene>
<dbReference type="GO" id="GO:0015293">
    <property type="term" value="F:symporter activity"/>
    <property type="evidence" value="ECO:0007669"/>
    <property type="project" value="UniProtKB-KW"/>
</dbReference>
<feature type="transmembrane region" description="Helical" evidence="18">
    <location>
        <begin position="398"/>
        <end position="418"/>
    </location>
</feature>
<dbReference type="GO" id="GO:0015651">
    <property type="term" value="F:quaternary ammonium group transmembrane transporter activity"/>
    <property type="evidence" value="ECO:0007669"/>
    <property type="project" value="UniProtKB-ARBA"/>
</dbReference>
<feature type="compositionally biased region" description="Basic residues" evidence="17">
    <location>
        <begin position="17"/>
        <end position="28"/>
    </location>
</feature>
<dbReference type="GO" id="GO:0006814">
    <property type="term" value="P:sodium ion transport"/>
    <property type="evidence" value="ECO:0007669"/>
    <property type="project" value="UniProtKB-KW"/>
</dbReference>
<evidence type="ECO:0000313" key="21">
    <source>
        <dbReference type="EMBL" id="KAI1234057.1"/>
    </source>
</evidence>
<dbReference type="InterPro" id="IPR020846">
    <property type="entry name" value="MFS_dom"/>
</dbReference>
<keyword evidence="13 18" id="KW-0472">Membrane</keyword>
<keyword evidence="14" id="KW-0325">Glycoprotein</keyword>
<dbReference type="InterPro" id="IPR045915">
    <property type="entry name" value="S22A4/5"/>
</dbReference>
<evidence type="ECO:0000256" key="18">
    <source>
        <dbReference type="SAM" id="Phobius"/>
    </source>
</evidence>
<dbReference type="InterPro" id="IPR036259">
    <property type="entry name" value="MFS_trans_sf"/>
</dbReference>
<evidence type="ECO:0000256" key="6">
    <source>
        <dbReference type="ARBA" id="ARBA00022692"/>
    </source>
</evidence>
<comment type="subcellular location">
    <subcellularLocation>
        <location evidence="1">Apical cell membrane</location>
        <topology evidence="1">Multi-pass membrane protein</topology>
    </subcellularLocation>
    <subcellularLocation>
        <location evidence="16">Basal cell membrane</location>
        <topology evidence="16">Multi-pass membrane protein</topology>
    </subcellularLocation>
</comment>
<feature type="transmembrane region" description="Helical" evidence="18">
    <location>
        <begin position="547"/>
        <end position="567"/>
    </location>
</feature>
<feature type="transmembrane region" description="Helical" evidence="18">
    <location>
        <begin position="895"/>
        <end position="920"/>
    </location>
</feature>
<dbReference type="InterPro" id="IPR004749">
    <property type="entry name" value="Orgcat_transp/SVOP"/>
</dbReference>
<feature type="transmembrane region" description="Helical" evidence="18">
    <location>
        <begin position="78"/>
        <end position="101"/>
    </location>
</feature>
<reference evidence="20" key="1">
    <citation type="submission" date="2020-10" db="EMBL/GenBank/DDBJ databases">
        <title>Feather gene expression reveals the developmental basis of iridescence in African starlings.</title>
        <authorList>
            <person name="Rubenstein D.R."/>
        </authorList>
    </citation>
    <scope>NUCLEOTIDE SEQUENCE</scope>
    <source>
        <strain evidence="20">SS15</strain>
        <tissue evidence="20">Liver</tissue>
    </source>
</reference>
<sequence>TPRGPGVGRAGGWRSLPRYRRARTHRPPRGWAGRGRSRPHRLRGTRGSAGDPRSSAVVMHDYDAATAFLGEWGRFQRLVFFLLSASIIPNGFNGMSVVFLAGAPEHRCVVPGGANLSGEWRNASIPLELRGGQEAPSRCRRYRLAALANFSALGLRPGSDVELEALEQEPCLDGWEYSRDVYHSTIVTEWNLVCEDNWKAPLTTSLFFVGVLIGSFISGQLSDRFGRKNILFLTMAVQTGFSFLQIFSTSWEMFTVLFLIVGMGQISNYVVAFILGTEILGKSVRILFSTLGVCIFFAIGYMLLPLFAYFIRDWRMLLLALTVPGLFCIPLWWIIPESPRWLISQGRYKEAEAIIQKAAKINGIPAPTVLFNTAEMQDSKPQQQQKAILLDLFRTRNIATITIMSLLLWFFTSVGYFGLSLSTPDWHGNAYVNCFLSAVIEVPAYVIAWLLLHSFPRRYSLSGTFFLGGSVVLFIQLVPAELNVLSVGLVMLGKFGITAAFSMLYVYNVELYPTLVRNMAVGATSMASRLGSIIAPYFVYLGAYDRFLPYILMGSLTVLIGILTMFLPESYGNPLPESFEQMLTHRCVVPGGANLSGEWRNASIPLELRGGQEAPSRCRRYRLAALANFSALGLRPGSDVELEALEQEPCLDGWEYSRDVYHSTIVTEWNLVCANDWKGPMSTSLFFVGVLLGSFISGQLSDKILSVSCGDYLAGEAGAGLVPESMSFLPSHSWQSPAAPSHGSKDPRQVQTPAVDLQVNTDFGVVKHALSTSCPNSVGLPWAGTSATTLKISFMMLFNHVFFPPSLSFFNLFGRKNVLFATLAMQTGFSFIQVFSTSWEMFSVLFVLVGMGQISNYVAAFVLGMKALLVTACVLSSCVFLLLFSTEILGKSVRVLFCTLGVCVFYAFGYMLLPLFAFFIRDWRMLVLALSLPGLLCIPLWWVIPESPRWLISQGRFQEAEDIIRKAAKTNGITAPDVILDPSELQDVNSQKQQTYTILDLMKTRNILTITIMSVLLWSKDDLYLSRILWPITKQKATNTLRRELKKKRNVGSLQNVNKFSYKIFNYIKICQCNELRQSVTKREFQHYSLYIKITPRNTGCEKHCGTTSEKNGLGQGTTAAGVNLAAMSLHTFPGTLSSFLLSDWTMKALPIFSEEEEEAPSHGNVIWILPSQLGAQQRKSWAVWACQDAILLLSDFIQKTWSIMTQKQCSAPRAPWMIISVGYFGLSLDTPNLHGDVYVNCFLSAVIEVPAYVISWLLLRNLPRRYSMAAALFLGGCVLLFIQLVPSHIRVLSILLVMLGKFGITSAFSMVYVYTAELYPTVVRNMGVGASSMASRLGSILSPYFVYLGFGYKDREDGLFFGMWILDGVFVFKQSWSGFEEEQEGLCNVFPVEDKRECLCSTAGQRFLAQVTQFVFLAKQKFVLDHGKCHQGLECPKDHLVVHTFLWEHDKISHLLEFSRTLDRDVPRFSQAVFYKVSKFPTVKSTSIFFGGYHCKCTRHPFCNALSNFFGDSIFSGLVTCTAFHHLLDGGFCVYCTFYLFFKSIFEPDYKFYRSLIYPLFDIREMQGRNGIGSISSESEAAESLPLYSEEL</sequence>
<evidence type="ECO:0000256" key="15">
    <source>
        <dbReference type="ARBA" id="ARBA00023201"/>
    </source>
</evidence>
<feature type="transmembrane region" description="Helical" evidence="18">
    <location>
        <begin position="1292"/>
        <end position="1315"/>
    </location>
</feature>
<feature type="compositionally biased region" description="Basic residues" evidence="17">
    <location>
        <begin position="35"/>
        <end position="44"/>
    </location>
</feature>
<keyword evidence="12" id="KW-0406">Ion transport</keyword>
<keyword evidence="11" id="KW-0915">Sodium</keyword>